<feature type="compositionally biased region" description="Basic residues" evidence="6">
    <location>
        <begin position="97"/>
        <end position="114"/>
    </location>
</feature>
<reference evidence="8" key="1">
    <citation type="submission" date="2018-11" db="EMBL/GenBank/DDBJ databases">
        <authorList>
            <consortium name="Pathogen Informatics"/>
        </authorList>
    </citation>
    <scope>NUCLEOTIDE SEQUENCE</scope>
</reference>
<feature type="region of interest" description="Disordered" evidence="6">
    <location>
        <begin position="326"/>
        <end position="372"/>
    </location>
</feature>
<dbReference type="AlphaFoldDB" id="A0A3S5AXN9"/>
<keyword evidence="5" id="KW-0539">Nucleus</keyword>
<evidence type="ECO:0000256" key="2">
    <source>
        <dbReference type="ARBA" id="ARBA00005497"/>
    </source>
</evidence>
<evidence type="ECO:0000256" key="5">
    <source>
        <dbReference type="ARBA" id="ARBA00023242"/>
    </source>
</evidence>
<accession>A0A3S5AXN9</accession>
<dbReference type="GO" id="GO:0045892">
    <property type="term" value="P:negative regulation of DNA-templated transcription"/>
    <property type="evidence" value="ECO:0007669"/>
    <property type="project" value="InterPro"/>
</dbReference>
<dbReference type="OrthoDB" id="414546at2759"/>
<evidence type="ECO:0000313" key="8">
    <source>
        <dbReference type="EMBL" id="VEL34799.1"/>
    </source>
</evidence>
<keyword evidence="3" id="KW-0963">Cytoplasm</keyword>
<dbReference type="Pfam" id="PF02847">
    <property type="entry name" value="MA3"/>
    <property type="match status" value="1"/>
</dbReference>
<comment type="subcellular location">
    <subcellularLocation>
        <location evidence="1">Cytoplasm</location>
    </subcellularLocation>
</comment>
<evidence type="ECO:0000313" key="9">
    <source>
        <dbReference type="Proteomes" id="UP000784294"/>
    </source>
</evidence>
<dbReference type="InterPro" id="IPR039778">
    <property type="entry name" value="PDCD4"/>
</dbReference>
<gene>
    <name evidence="8" type="ORF">PXEA_LOCUS28239</name>
</gene>
<evidence type="ECO:0000256" key="3">
    <source>
        <dbReference type="ARBA" id="ARBA00022490"/>
    </source>
</evidence>
<dbReference type="PROSITE" id="PS51366">
    <property type="entry name" value="MI"/>
    <property type="match status" value="1"/>
</dbReference>
<evidence type="ECO:0000256" key="4">
    <source>
        <dbReference type="ARBA" id="ARBA00022737"/>
    </source>
</evidence>
<evidence type="ECO:0000259" key="7">
    <source>
        <dbReference type="PROSITE" id="PS51366"/>
    </source>
</evidence>
<dbReference type="SUPFAM" id="SSF48371">
    <property type="entry name" value="ARM repeat"/>
    <property type="match status" value="1"/>
</dbReference>
<keyword evidence="9" id="KW-1185">Reference proteome</keyword>
<dbReference type="SMART" id="SM00544">
    <property type="entry name" value="MA3"/>
    <property type="match status" value="1"/>
</dbReference>
<comment type="caution">
    <text evidence="8">The sequence shown here is derived from an EMBL/GenBank/DDBJ whole genome shotgun (WGS) entry which is preliminary data.</text>
</comment>
<proteinExistence type="inferred from homology"/>
<dbReference type="PANTHER" id="PTHR12626:SF0">
    <property type="entry name" value="PROGRAMMED CELL DEATH PROTEIN 4"/>
    <property type="match status" value="1"/>
</dbReference>
<comment type="similarity">
    <text evidence="2">Belongs to the PDCD4 family.</text>
</comment>
<sequence>MEKLLVDAKKCQKCPNFDGDASDEESAGEMIWEKPSFTRDMIKLHLKNKKRRIHSSSFSHSGTNGLTLNGVLSDRDSLVNALQKVQITGSRIPYSKNSKKSRNASRPSPKKRNAPRIGDDLDEIELDHNDPDYDSELNVFYDELRPFLPDDEFDEMVNSLLREFFEHGQTSEVISSLSGLNLSPSQCRRLPYLAITLALEFKLSQCELTSTLLSDMYNVLISPAHMQQGFRLVLEELPDITIDVPKAPEFVGRFIARAVADDILPPRFVYSHRSDPSSTHIGKIVAQSLQHPRTLSDNGIETERTSIDNAPLFTQSAEHVISANGRCATRSNSGGDSAIGTDSLENDARTTNSSGVSSAMGDGSLSASTSSA</sequence>
<evidence type="ECO:0000256" key="1">
    <source>
        <dbReference type="ARBA" id="ARBA00004496"/>
    </source>
</evidence>
<dbReference type="PANTHER" id="PTHR12626">
    <property type="entry name" value="PROGRAMMED CELL DEATH 4"/>
    <property type="match status" value="1"/>
</dbReference>
<dbReference type="Gene3D" id="1.25.40.180">
    <property type="match status" value="1"/>
</dbReference>
<dbReference type="EMBL" id="CAAALY010248415">
    <property type="protein sequence ID" value="VEL34799.1"/>
    <property type="molecule type" value="Genomic_DNA"/>
</dbReference>
<dbReference type="Proteomes" id="UP000784294">
    <property type="component" value="Unassembled WGS sequence"/>
</dbReference>
<feature type="domain" description="MI" evidence="7">
    <location>
        <begin position="152"/>
        <end position="274"/>
    </location>
</feature>
<evidence type="ECO:0000256" key="6">
    <source>
        <dbReference type="SAM" id="MobiDB-lite"/>
    </source>
</evidence>
<name>A0A3S5AXN9_9PLAT</name>
<feature type="non-terminal residue" evidence="8">
    <location>
        <position position="1"/>
    </location>
</feature>
<feature type="region of interest" description="Disordered" evidence="6">
    <location>
        <begin position="90"/>
        <end position="125"/>
    </location>
</feature>
<dbReference type="GO" id="GO:0005634">
    <property type="term" value="C:nucleus"/>
    <property type="evidence" value="ECO:0007669"/>
    <property type="project" value="TreeGrafter"/>
</dbReference>
<organism evidence="8 9">
    <name type="scientific">Protopolystoma xenopodis</name>
    <dbReference type="NCBI Taxonomy" id="117903"/>
    <lineage>
        <taxon>Eukaryota</taxon>
        <taxon>Metazoa</taxon>
        <taxon>Spiralia</taxon>
        <taxon>Lophotrochozoa</taxon>
        <taxon>Platyhelminthes</taxon>
        <taxon>Monogenea</taxon>
        <taxon>Polyopisthocotylea</taxon>
        <taxon>Polystomatidea</taxon>
        <taxon>Polystomatidae</taxon>
        <taxon>Protopolystoma</taxon>
    </lineage>
</organism>
<keyword evidence="4" id="KW-0677">Repeat</keyword>
<protein>
    <recommendedName>
        <fullName evidence="7">MI domain-containing protein</fullName>
    </recommendedName>
</protein>
<dbReference type="InterPro" id="IPR016024">
    <property type="entry name" value="ARM-type_fold"/>
</dbReference>
<dbReference type="GO" id="GO:0005829">
    <property type="term" value="C:cytosol"/>
    <property type="evidence" value="ECO:0007669"/>
    <property type="project" value="TreeGrafter"/>
</dbReference>
<dbReference type="InterPro" id="IPR003891">
    <property type="entry name" value="Initiation_fac_eIF4g_MI"/>
</dbReference>